<sequence length="120" mass="13509">MPLYELFCIASHNPVSPANLRQLVQSLATTVHRSGGVVRDFASLGKNVTLPTRMRRNQQYHTHGDHFTMTFDTSPIVLKRLNETLRTDPLVVRWMLTKKGVALKDLNPAPSTTIREVNTA</sequence>
<dbReference type="Proteomes" id="UP000279236">
    <property type="component" value="Unassembled WGS sequence"/>
</dbReference>
<organism evidence="2 3">
    <name type="scientific">Apiotrichum porosum</name>
    <dbReference type="NCBI Taxonomy" id="105984"/>
    <lineage>
        <taxon>Eukaryota</taxon>
        <taxon>Fungi</taxon>
        <taxon>Dikarya</taxon>
        <taxon>Basidiomycota</taxon>
        <taxon>Agaricomycotina</taxon>
        <taxon>Tremellomycetes</taxon>
        <taxon>Trichosporonales</taxon>
        <taxon>Trichosporonaceae</taxon>
        <taxon>Apiotrichum</taxon>
    </lineage>
</organism>
<dbReference type="GO" id="GO:0005763">
    <property type="term" value="C:mitochondrial small ribosomal subunit"/>
    <property type="evidence" value="ECO:0007669"/>
    <property type="project" value="TreeGrafter"/>
</dbReference>
<evidence type="ECO:0000313" key="3">
    <source>
        <dbReference type="Proteomes" id="UP000279236"/>
    </source>
</evidence>
<dbReference type="PANTHER" id="PTHR21011">
    <property type="entry name" value="MITOCHONDRIAL 28S RIBOSOMAL PROTEIN S6"/>
    <property type="match status" value="1"/>
</dbReference>
<dbReference type="GeneID" id="39591693"/>
<dbReference type="GO" id="GO:0003735">
    <property type="term" value="F:structural constituent of ribosome"/>
    <property type="evidence" value="ECO:0007669"/>
    <property type="project" value="InterPro"/>
</dbReference>
<dbReference type="PANTHER" id="PTHR21011:SF1">
    <property type="entry name" value="SMALL RIBOSOMAL SUBUNIT PROTEIN BS6M"/>
    <property type="match status" value="1"/>
</dbReference>
<reference evidence="2 3" key="1">
    <citation type="submission" date="2018-11" db="EMBL/GenBank/DDBJ databases">
        <title>Genome sequence of Apiotrichum porosum DSM 27194.</title>
        <authorList>
            <person name="Aliyu H."/>
            <person name="Gorte O."/>
            <person name="Ochsenreither K."/>
        </authorList>
    </citation>
    <scope>NUCLEOTIDE SEQUENCE [LARGE SCALE GENOMIC DNA]</scope>
    <source>
        <strain evidence="2 3">DSM 27194</strain>
    </source>
</reference>
<evidence type="ECO:0000256" key="1">
    <source>
        <dbReference type="ARBA" id="ARBA00009512"/>
    </source>
</evidence>
<dbReference type="InterPro" id="IPR014717">
    <property type="entry name" value="Transl_elong_EF1B/ribsomal_bS6"/>
</dbReference>
<dbReference type="Pfam" id="PF01250">
    <property type="entry name" value="Ribosomal_S6"/>
    <property type="match status" value="1"/>
</dbReference>
<dbReference type="AlphaFoldDB" id="A0A427XXL0"/>
<dbReference type="STRING" id="105984.A0A427XXL0"/>
<dbReference type="EMBL" id="RSCE01000004">
    <property type="protein sequence ID" value="RSH83465.1"/>
    <property type="molecule type" value="Genomic_DNA"/>
</dbReference>
<dbReference type="InterPro" id="IPR000529">
    <property type="entry name" value="Ribosomal_bS6"/>
</dbReference>
<dbReference type="CDD" id="cd15465">
    <property type="entry name" value="bS6_mito"/>
    <property type="match status" value="1"/>
</dbReference>
<evidence type="ECO:0000313" key="2">
    <source>
        <dbReference type="EMBL" id="RSH83465.1"/>
    </source>
</evidence>
<dbReference type="GO" id="GO:0006412">
    <property type="term" value="P:translation"/>
    <property type="evidence" value="ECO:0007669"/>
    <property type="project" value="InterPro"/>
</dbReference>
<evidence type="ECO:0008006" key="4">
    <source>
        <dbReference type="Google" id="ProtNLM"/>
    </source>
</evidence>
<dbReference type="SUPFAM" id="SSF54995">
    <property type="entry name" value="Ribosomal protein S6"/>
    <property type="match status" value="1"/>
</dbReference>
<dbReference type="OrthoDB" id="10259681at2759"/>
<comment type="similarity">
    <text evidence="1">Belongs to the bacterial ribosomal protein bS6 family.</text>
</comment>
<dbReference type="InterPro" id="IPR035980">
    <property type="entry name" value="Ribosomal_bS6_sf"/>
</dbReference>
<dbReference type="Gene3D" id="3.30.70.60">
    <property type="match status" value="1"/>
</dbReference>
<gene>
    <name evidence="2" type="ORF">EHS24_007150</name>
</gene>
<name>A0A427XXL0_9TREE</name>
<comment type="caution">
    <text evidence="2">The sequence shown here is derived from an EMBL/GenBank/DDBJ whole genome shotgun (WGS) entry which is preliminary data.</text>
</comment>
<dbReference type="GO" id="GO:0070181">
    <property type="term" value="F:small ribosomal subunit rRNA binding"/>
    <property type="evidence" value="ECO:0007669"/>
    <property type="project" value="TreeGrafter"/>
</dbReference>
<keyword evidence="3" id="KW-1185">Reference proteome</keyword>
<proteinExistence type="inferred from homology"/>
<accession>A0A427XXL0</accession>
<dbReference type="RefSeq" id="XP_028477417.1">
    <property type="nucleotide sequence ID" value="XM_028622525.1"/>
</dbReference>
<protein>
    <recommendedName>
        <fullName evidence="4">Ribosomal protein S6</fullName>
    </recommendedName>
</protein>